<proteinExistence type="predicted"/>
<dbReference type="Gene3D" id="3.10.620.30">
    <property type="match status" value="1"/>
</dbReference>
<dbReference type="Proteomes" id="UP001265259">
    <property type="component" value="Unassembled WGS sequence"/>
</dbReference>
<evidence type="ECO:0000259" key="1">
    <source>
        <dbReference type="SMART" id="SM00460"/>
    </source>
</evidence>
<dbReference type="RefSeq" id="WP_311689610.1">
    <property type="nucleotide sequence ID" value="NZ_JAVRHL010000001.1"/>
</dbReference>
<dbReference type="SUPFAM" id="SSF54001">
    <property type="entry name" value="Cysteine proteinases"/>
    <property type="match status" value="1"/>
</dbReference>
<sequence length="259" mass="28016">MTTLNVEVRLDYDAVEPTALLLQIEAAETEGQRMVSNELSAPGTDEMRRVPAEDGIGERLWLHCEDAFRCTYRARIEVTRDVPPLEGLAETPLHALPGEAVHYLLPSRFCPSGRFEAFVEDRFGALSGGAKIAAMRDWVEASFSYVPGASNADTDAVDTFLSRRGICRDYAHVLVSLARAATIPARMVAVYSAAVTPPDFHAVAEVYLGGAWHMVDPTGMSDPAELAVIGVGRDATDIAFLTSFAPIALKYQSVAVSRG</sequence>
<feature type="domain" description="Transglutaminase-like" evidence="1">
    <location>
        <begin position="159"/>
        <end position="219"/>
    </location>
</feature>
<dbReference type="Pfam" id="PF01841">
    <property type="entry name" value="Transglut_core"/>
    <property type="match status" value="1"/>
</dbReference>
<dbReference type="EMBL" id="JAVRHL010000001">
    <property type="protein sequence ID" value="MDT0681850.1"/>
    <property type="molecule type" value="Genomic_DNA"/>
</dbReference>
<comment type="caution">
    <text evidence="2">The sequence shown here is derived from an EMBL/GenBank/DDBJ whole genome shotgun (WGS) entry which is preliminary data.</text>
</comment>
<keyword evidence="3" id="KW-1185">Reference proteome</keyword>
<dbReference type="PANTHER" id="PTHR33490:SF12">
    <property type="entry name" value="BLL5557 PROTEIN"/>
    <property type="match status" value="1"/>
</dbReference>
<name>A0ABU3DDQ5_9RHOB</name>
<dbReference type="PANTHER" id="PTHR33490">
    <property type="entry name" value="BLR5614 PROTEIN-RELATED"/>
    <property type="match status" value="1"/>
</dbReference>
<dbReference type="Gene3D" id="2.60.40.2250">
    <property type="match status" value="1"/>
</dbReference>
<accession>A0ABU3DDQ5</accession>
<dbReference type="SMART" id="SM00460">
    <property type="entry name" value="TGc"/>
    <property type="match status" value="1"/>
</dbReference>
<reference evidence="2 3" key="1">
    <citation type="submission" date="2023-09" db="EMBL/GenBank/DDBJ databases">
        <authorList>
            <person name="Rey-Velasco X."/>
        </authorList>
    </citation>
    <scope>NUCLEOTIDE SEQUENCE [LARGE SCALE GENOMIC DNA]</scope>
    <source>
        <strain evidence="2 3">F158</strain>
    </source>
</reference>
<dbReference type="InterPro" id="IPR038765">
    <property type="entry name" value="Papain-like_cys_pep_sf"/>
</dbReference>
<organism evidence="2 3">
    <name type="scientific">Tropicimonas omnivorans</name>
    <dbReference type="NCBI Taxonomy" id="3075590"/>
    <lineage>
        <taxon>Bacteria</taxon>
        <taxon>Pseudomonadati</taxon>
        <taxon>Pseudomonadota</taxon>
        <taxon>Alphaproteobacteria</taxon>
        <taxon>Rhodobacterales</taxon>
        <taxon>Roseobacteraceae</taxon>
        <taxon>Tropicimonas</taxon>
    </lineage>
</organism>
<gene>
    <name evidence="2" type="ORF">RM543_04065</name>
</gene>
<protein>
    <submittedName>
        <fullName evidence="2">Transglutaminase family protein</fullName>
    </submittedName>
</protein>
<dbReference type="InterPro" id="IPR002931">
    <property type="entry name" value="Transglutaminase-like"/>
</dbReference>
<evidence type="ECO:0000313" key="3">
    <source>
        <dbReference type="Proteomes" id="UP001265259"/>
    </source>
</evidence>
<evidence type="ECO:0000313" key="2">
    <source>
        <dbReference type="EMBL" id="MDT0681850.1"/>
    </source>
</evidence>